<name>A0ABS4VMA4_9PSEU</name>
<dbReference type="InterPro" id="IPR006500">
    <property type="entry name" value="Helicase_put_C_phage/plasmid"/>
</dbReference>
<keyword evidence="3" id="KW-0067">ATP-binding</keyword>
<keyword evidence="1" id="KW-0547">Nucleotide-binding</keyword>
<evidence type="ECO:0000313" key="6">
    <source>
        <dbReference type="Proteomes" id="UP001519295"/>
    </source>
</evidence>
<dbReference type="Proteomes" id="UP001519295">
    <property type="component" value="Unassembled WGS sequence"/>
</dbReference>
<comment type="caution">
    <text evidence="5">The sequence shown here is derived from an EMBL/GenBank/DDBJ whole genome shotgun (WGS) entry which is preliminary data.</text>
</comment>
<sequence length="471" mass="51811">MPYDTLAHGGQAGEAELNDPLPDKPWTEYGYSERLIHVYGDRLRFVRIWRRWLIWDGTRWACDDTGQAVRWAKIIARRMTTEAYAITDKQERSAAVRAARRGEQSAGVYAVLALAETEEQVAVVPGQLDADPFLLNCPNGTLDLRTGELRGHDPTDLLTKVTGAAYDPDARSTDWSRFLDRVQPDPDVQAFLARLFGHALEGRVTEHVLPILQGEGANGKSTFLDAVLAALGDYGGAADPELLTARTFDAHPTGVADLFGLRLALLHEGDAGRRLAEGTVKRLTGGDQLKARRMREDFWSFQPSHMFALATNHRPIVSGADEGIWRRLRLVPWPVVVPAAERDEHLGERMHLAADAVLAWLVHGHQQWRRDGLAEPASVTEATDTYRGESDALGRFLAERCLLAPAFHVFSAELFAAWGKWCAEEGEAVGSNKAFTTALVNRGFGPPTPTNRGKRWQGIGVAADDEGGEGA</sequence>
<dbReference type="RefSeq" id="WP_210025016.1">
    <property type="nucleotide sequence ID" value="NZ_JAGINU010000001.1"/>
</dbReference>
<accession>A0ABS4VMA4</accession>
<dbReference type="SUPFAM" id="SSF52540">
    <property type="entry name" value="P-loop containing nucleoside triphosphate hydrolases"/>
    <property type="match status" value="1"/>
</dbReference>
<organism evidence="5 6">
    <name type="scientific">Pseudonocardia parietis</name>
    <dbReference type="NCBI Taxonomy" id="570936"/>
    <lineage>
        <taxon>Bacteria</taxon>
        <taxon>Bacillati</taxon>
        <taxon>Actinomycetota</taxon>
        <taxon>Actinomycetes</taxon>
        <taxon>Pseudonocardiales</taxon>
        <taxon>Pseudonocardiaceae</taxon>
        <taxon>Pseudonocardia</taxon>
    </lineage>
</organism>
<dbReference type="EMBL" id="JAGINU010000001">
    <property type="protein sequence ID" value="MBP2365044.1"/>
    <property type="molecule type" value="Genomic_DNA"/>
</dbReference>
<evidence type="ECO:0000256" key="2">
    <source>
        <dbReference type="ARBA" id="ARBA00022801"/>
    </source>
</evidence>
<reference evidence="5 6" key="1">
    <citation type="submission" date="2021-03" db="EMBL/GenBank/DDBJ databases">
        <title>Sequencing the genomes of 1000 actinobacteria strains.</title>
        <authorList>
            <person name="Klenk H.-P."/>
        </authorList>
    </citation>
    <scope>NUCLEOTIDE SEQUENCE [LARGE SCALE GENOMIC DNA]</scope>
    <source>
        <strain evidence="5 6">DSM 45256</strain>
    </source>
</reference>
<keyword evidence="2" id="KW-0378">Hydrolase</keyword>
<dbReference type="Pfam" id="PF19263">
    <property type="entry name" value="DUF5906"/>
    <property type="match status" value="1"/>
</dbReference>
<protein>
    <submittedName>
        <fullName evidence="5">DNA primase/helicase</fullName>
    </submittedName>
</protein>
<dbReference type="Pfam" id="PF08706">
    <property type="entry name" value="D5_N"/>
    <property type="match status" value="1"/>
</dbReference>
<dbReference type="NCBIfam" id="TIGR01613">
    <property type="entry name" value="primase_Cterm"/>
    <property type="match status" value="1"/>
</dbReference>
<dbReference type="InterPro" id="IPR014818">
    <property type="entry name" value="Phage/plasmid_primase_P4_C"/>
</dbReference>
<dbReference type="InterPro" id="IPR014015">
    <property type="entry name" value="Helicase_SF3_DNA-vir"/>
</dbReference>
<feature type="domain" description="SF3 helicase" evidence="4">
    <location>
        <begin position="183"/>
        <end position="346"/>
    </location>
</feature>
<evidence type="ECO:0000259" key="4">
    <source>
        <dbReference type="PROSITE" id="PS51206"/>
    </source>
</evidence>
<dbReference type="SMART" id="SM00885">
    <property type="entry name" value="D5_N"/>
    <property type="match status" value="1"/>
</dbReference>
<evidence type="ECO:0000313" key="5">
    <source>
        <dbReference type="EMBL" id="MBP2365044.1"/>
    </source>
</evidence>
<gene>
    <name evidence="5" type="ORF">JOF36_000740</name>
</gene>
<dbReference type="Gene3D" id="3.40.50.300">
    <property type="entry name" value="P-loop containing nucleotide triphosphate hydrolases"/>
    <property type="match status" value="1"/>
</dbReference>
<dbReference type="InterPro" id="IPR027417">
    <property type="entry name" value="P-loop_NTPase"/>
</dbReference>
<dbReference type="InterPro" id="IPR051620">
    <property type="entry name" value="ORF904-like_C"/>
</dbReference>
<evidence type="ECO:0000256" key="3">
    <source>
        <dbReference type="ARBA" id="ARBA00022840"/>
    </source>
</evidence>
<dbReference type="PANTHER" id="PTHR35372">
    <property type="entry name" value="ATP BINDING PROTEIN-RELATED"/>
    <property type="match status" value="1"/>
</dbReference>
<dbReference type="InterPro" id="IPR045455">
    <property type="entry name" value="NrS-1_pol-like_helicase"/>
</dbReference>
<dbReference type="PROSITE" id="PS51206">
    <property type="entry name" value="SF3_HELICASE_1"/>
    <property type="match status" value="1"/>
</dbReference>
<proteinExistence type="predicted"/>
<keyword evidence="6" id="KW-1185">Reference proteome</keyword>
<evidence type="ECO:0000256" key="1">
    <source>
        <dbReference type="ARBA" id="ARBA00022741"/>
    </source>
</evidence>
<dbReference type="PANTHER" id="PTHR35372:SF2">
    <property type="entry name" value="SF3 HELICASE DOMAIN-CONTAINING PROTEIN"/>
    <property type="match status" value="1"/>
</dbReference>